<dbReference type="GO" id="GO:0003677">
    <property type="term" value="F:DNA binding"/>
    <property type="evidence" value="ECO:0007669"/>
    <property type="project" value="UniProtKB-KW"/>
</dbReference>
<evidence type="ECO:0000256" key="2">
    <source>
        <dbReference type="ARBA" id="ARBA00022448"/>
    </source>
</evidence>
<dbReference type="GO" id="GO:1901982">
    <property type="term" value="F:maltose binding"/>
    <property type="evidence" value="ECO:0007669"/>
    <property type="project" value="TreeGrafter"/>
</dbReference>
<comment type="similarity">
    <text evidence="1">Belongs to the bacterial solute-binding protein 1 family.</text>
</comment>
<keyword evidence="9" id="KW-1185">Reference proteome</keyword>
<dbReference type="InterPro" id="IPR006059">
    <property type="entry name" value="SBP"/>
</dbReference>
<dbReference type="GO" id="GO:0003700">
    <property type="term" value="F:DNA-binding transcription factor activity"/>
    <property type="evidence" value="ECO:0007669"/>
    <property type="project" value="InterPro"/>
</dbReference>
<evidence type="ECO:0000259" key="7">
    <source>
        <dbReference type="PROSITE" id="PS50949"/>
    </source>
</evidence>
<evidence type="ECO:0000313" key="8">
    <source>
        <dbReference type="EMBL" id="QJD87288.1"/>
    </source>
</evidence>
<keyword evidence="3" id="KW-0732">Signal</keyword>
<dbReference type="InterPro" id="IPR036388">
    <property type="entry name" value="WH-like_DNA-bd_sf"/>
</dbReference>
<dbReference type="SUPFAM" id="SSF53850">
    <property type="entry name" value="Periplasmic binding protein-like II"/>
    <property type="match status" value="1"/>
</dbReference>
<evidence type="ECO:0000256" key="1">
    <source>
        <dbReference type="ARBA" id="ARBA00008520"/>
    </source>
</evidence>
<evidence type="ECO:0000256" key="5">
    <source>
        <dbReference type="ARBA" id="ARBA00023125"/>
    </source>
</evidence>
<evidence type="ECO:0000313" key="9">
    <source>
        <dbReference type="Proteomes" id="UP000502248"/>
    </source>
</evidence>
<proteinExistence type="inferred from homology"/>
<dbReference type="Gene3D" id="3.40.190.10">
    <property type="entry name" value="Periplasmic binding protein-like II"/>
    <property type="match status" value="1"/>
</dbReference>
<dbReference type="PANTHER" id="PTHR30061:SF50">
    <property type="entry name" value="MALTOSE_MALTODEXTRIN-BINDING PERIPLASMIC PROTEIN"/>
    <property type="match status" value="1"/>
</dbReference>
<name>A0A7Z2VPW2_9BACL</name>
<evidence type="ECO:0000256" key="3">
    <source>
        <dbReference type="ARBA" id="ARBA00022729"/>
    </source>
</evidence>
<keyword evidence="5" id="KW-0238">DNA-binding</keyword>
<keyword evidence="4" id="KW-0805">Transcription regulation</keyword>
<reference evidence="8 9" key="1">
    <citation type="submission" date="2020-04" db="EMBL/GenBank/DDBJ databases">
        <title>Genome sequencing of novel species.</title>
        <authorList>
            <person name="Heo J."/>
            <person name="Kim S.-J."/>
            <person name="Kim J.-S."/>
            <person name="Hong S.-B."/>
            <person name="Kwon S.-W."/>
        </authorList>
    </citation>
    <scope>NUCLEOTIDE SEQUENCE [LARGE SCALE GENOMIC DNA]</scope>
    <source>
        <strain evidence="8 9">MFER-1</strain>
    </source>
</reference>
<dbReference type="SUPFAM" id="SSF46785">
    <property type="entry name" value="Winged helix' DNA-binding domain"/>
    <property type="match status" value="1"/>
</dbReference>
<dbReference type="PANTHER" id="PTHR30061">
    <property type="entry name" value="MALTOSE-BINDING PERIPLASMIC PROTEIN"/>
    <property type="match status" value="1"/>
</dbReference>
<dbReference type="SMART" id="SM00345">
    <property type="entry name" value="HTH_GNTR"/>
    <property type="match status" value="1"/>
</dbReference>
<evidence type="ECO:0000256" key="6">
    <source>
        <dbReference type="ARBA" id="ARBA00023163"/>
    </source>
</evidence>
<organism evidence="8 9">
    <name type="scientific">Cohnella herbarum</name>
    <dbReference type="NCBI Taxonomy" id="2728023"/>
    <lineage>
        <taxon>Bacteria</taxon>
        <taxon>Bacillati</taxon>
        <taxon>Bacillota</taxon>
        <taxon>Bacilli</taxon>
        <taxon>Bacillales</taxon>
        <taxon>Paenibacillaceae</taxon>
        <taxon>Cohnella</taxon>
    </lineage>
</organism>
<keyword evidence="2" id="KW-0813">Transport</keyword>
<dbReference type="GO" id="GO:0015768">
    <property type="term" value="P:maltose transport"/>
    <property type="evidence" value="ECO:0007669"/>
    <property type="project" value="TreeGrafter"/>
</dbReference>
<evidence type="ECO:0000256" key="4">
    <source>
        <dbReference type="ARBA" id="ARBA00023015"/>
    </source>
</evidence>
<protein>
    <submittedName>
        <fullName evidence="8">Extracellular solute-binding protein</fullName>
    </submittedName>
</protein>
<gene>
    <name evidence="8" type="ORF">HH215_31665</name>
</gene>
<sequence length="476" mass="53793">MSYKSDRPSFQERLDHFVNVLRTEILNGIRQEGTYLPAESALSKQFQLSNKSIRKGLDQLVEEGLIVKIDRVGSMVTTSAKQSIALNFGCPISLTTDFLIDDLIAEFGRKNPGIHVRRITLNHLSYVQSAEEMISNGLLDIVAFNSPQFQEWSEEGLTSLLEPLESDGALYPIAEEAFQHEGEIYVKPITFSPVVVCYNKKHFRDAGLHEPDSYWTWKDLVSASVKLAQSRGRHGVYFLPASENRYSVFLLQGMGNRPYSTQGDAGLSPRVAEGLRTLNELIGNRDIFPNYMAQGNDETIQLFADGQVSIILSTYFNLNEFSHLKLDYDICPLPSLRRGDPQKTLLLSIGAALVKHSKEKEAALRFVEFLSSAQAQNFIRERTVSIPARKESAEKPLSDGSLTRPSRYAMFREMFPSFAYHRDTGLRMKDLRQFTKWLKEFWSGMIDEQTLHSKIAGLYAANANDDQEEEILGAKL</sequence>
<feature type="domain" description="HTH gntR-type" evidence="7">
    <location>
        <begin position="11"/>
        <end position="79"/>
    </location>
</feature>
<dbReference type="InterPro" id="IPR000524">
    <property type="entry name" value="Tscrpt_reg_HTH_GntR"/>
</dbReference>
<dbReference type="AlphaFoldDB" id="A0A7Z2VPW2"/>
<dbReference type="Proteomes" id="UP000502248">
    <property type="component" value="Chromosome"/>
</dbReference>
<dbReference type="Pfam" id="PF13416">
    <property type="entry name" value="SBP_bac_8"/>
    <property type="match status" value="1"/>
</dbReference>
<dbReference type="KEGG" id="cheb:HH215_31665"/>
<dbReference type="RefSeq" id="WP_169283533.1">
    <property type="nucleotide sequence ID" value="NZ_CP051680.1"/>
</dbReference>
<dbReference type="EMBL" id="CP051680">
    <property type="protein sequence ID" value="QJD87288.1"/>
    <property type="molecule type" value="Genomic_DNA"/>
</dbReference>
<dbReference type="Pfam" id="PF00392">
    <property type="entry name" value="GntR"/>
    <property type="match status" value="1"/>
</dbReference>
<keyword evidence="6" id="KW-0804">Transcription</keyword>
<dbReference type="GO" id="GO:0055052">
    <property type="term" value="C:ATP-binding cassette (ABC) transporter complex, substrate-binding subunit-containing"/>
    <property type="evidence" value="ECO:0007669"/>
    <property type="project" value="TreeGrafter"/>
</dbReference>
<dbReference type="GO" id="GO:0042956">
    <property type="term" value="P:maltodextrin transmembrane transport"/>
    <property type="evidence" value="ECO:0007669"/>
    <property type="project" value="TreeGrafter"/>
</dbReference>
<dbReference type="InterPro" id="IPR036390">
    <property type="entry name" value="WH_DNA-bd_sf"/>
</dbReference>
<dbReference type="Gene3D" id="1.10.10.10">
    <property type="entry name" value="Winged helix-like DNA-binding domain superfamily/Winged helix DNA-binding domain"/>
    <property type="match status" value="1"/>
</dbReference>
<accession>A0A7Z2VPW2</accession>
<dbReference type="PROSITE" id="PS50949">
    <property type="entry name" value="HTH_GNTR"/>
    <property type="match status" value="1"/>
</dbReference>